<feature type="non-terminal residue" evidence="2">
    <location>
        <position position="1"/>
    </location>
</feature>
<reference evidence="2" key="1">
    <citation type="submission" date="2022-12" db="EMBL/GenBank/DDBJ databases">
        <title>Genome assemblies of Blomia tropicalis.</title>
        <authorList>
            <person name="Cui Y."/>
        </authorList>
    </citation>
    <scope>NUCLEOTIDE SEQUENCE</scope>
    <source>
        <tissue evidence="2">Adult mites</tissue>
    </source>
</reference>
<comment type="caution">
    <text evidence="2">The sequence shown here is derived from an EMBL/GenBank/DDBJ whole genome shotgun (WGS) entry which is preliminary data.</text>
</comment>
<gene>
    <name evidence="2" type="ORF">RDWZM_009177</name>
</gene>
<organism evidence="2 3">
    <name type="scientific">Blomia tropicalis</name>
    <name type="common">Mite</name>
    <dbReference type="NCBI Taxonomy" id="40697"/>
    <lineage>
        <taxon>Eukaryota</taxon>
        <taxon>Metazoa</taxon>
        <taxon>Ecdysozoa</taxon>
        <taxon>Arthropoda</taxon>
        <taxon>Chelicerata</taxon>
        <taxon>Arachnida</taxon>
        <taxon>Acari</taxon>
        <taxon>Acariformes</taxon>
        <taxon>Sarcoptiformes</taxon>
        <taxon>Astigmata</taxon>
        <taxon>Glycyphagoidea</taxon>
        <taxon>Echimyopodidae</taxon>
        <taxon>Blomia</taxon>
    </lineage>
</organism>
<dbReference type="AlphaFoldDB" id="A0A9Q0RL30"/>
<dbReference type="EMBL" id="JAPWDV010000003">
    <property type="protein sequence ID" value="KAJ6218020.1"/>
    <property type="molecule type" value="Genomic_DNA"/>
</dbReference>
<dbReference type="Proteomes" id="UP001142055">
    <property type="component" value="Chromosome 3"/>
</dbReference>
<evidence type="ECO:0000313" key="2">
    <source>
        <dbReference type="EMBL" id="KAJ6218020.1"/>
    </source>
</evidence>
<name>A0A9Q0RL30_BLOTA</name>
<feature type="transmembrane region" description="Helical" evidence="1">
    <location>
        <begin position="12"/>
        <end position="28"/>
    </location>
</feature>
<keyword evidence="1" id="KW-0472">Membrane</keyword>
<evidence type="ECO:0000313" key="3">
    <source>
        <dbReference type="Proteomes" id="UP001142055"/>
    </source>
</evidence>
<proteinExistence type="predicted"/>
<keyword evidence="1" id="KW-0812">Transmembrane</keyword>
<protein>
    <submittedName>
        <fullName evidence="2">Uncharacterized protein</fullName>
    </submittedName>
</protein>
<keyword evidence="1" id="KW-1133">Transmembrane helix</keyword>
<keyword evidence="3" id="KW-1185">Reference proteome</keyword>
<accession>A0A9Q0RL30</accession>
<sequence>FVFNVRVDHMYYSFAIILFSSHMNLSVYKRTNTHTRTSGKLVCRDHRLLPSLKLNGTRA</sequence>
<evidence type="ECO:0000256" key="1">
    <source>
        <dbReference type="SAM" id="Phobius"/>
    </source>
</evidence>